<evidence type="ECO:0000256" key="1">
    <source>
        <dbReference type="PROSITE-ProRule" id="PRU00169"/>
    </source>
</evidence>
<dbReference type="Pfam" id="PF12452">
    <property type="entry name" value="DUF3685"/>
    <property type="match status" value="1"/>
</dbReference>
<dbReference type="CDD" id="cd17535">
    <property type="entry name" value="REC_NarL-like"/>
    <property type="match status" value="1"/>
</dbReference>
<reference evidence="3 4" key="2">
    <citation type="journal article" date="2016" name="Genome Announc.">
        <title>Draft Genome Sequence of the N2-Fixing Cyanobacterium Nostoc piscinale CENA21, Isolated from the Brazilian Amazon Floodplain.</title>
        <authorList>
            <person name="Leao T."/>
            <person name="Guimaraes P.I."/>
            <person name="de Melo A.G."/>
            <person name="Ramos R.T."/>
            <person name="Leao P.N."/>
            <person name="Silva A."/>
            <person name="Fiore M.F."/>
            <person name="Schneider M.P."/>
        </authorList>
    </citation>
    <scope>NUCLEOTIDE SEQUENCE [LARGE SCALE GENOMIC DNA]</scope>
    <source>
        <strain evidence="3 4">CENA21</strain>
    </source>
</reference>
<dbReference type="InterPro" id="IPR011006">
    <property type="entry name" value="CheY-like_superfamily"/>
</dbReference>
<dbReference type="PATRIC" id="fig|224013.5.peg.2712"/>
<dbReference type="EMBL" id="CP012036">
    <property type="protein sequence ID" value="ALF53281.1"/>
    <property type="molecule type" value="Genomic_DNA"/>
</dbReference>
<dbReference type="InterPro" id="IPR016837">
    <property type="entry name" value="Uncharacterised_Ycf55_cyanobac"/>
</dbReference>
<accession>A0A0M4TUH7</accession>
<dbReference type="InterPro" id="IPR051015">
    <property type="entry name" value="EvgA-like"/>
</dbReference>
<sequence length="583" mass="64817">MSDRPLKLLLIDQDPIFRLGLRVTLEAMLNLQVVAEVETDTAALQILAALTNQDPEAVNLVVLELGSDRSVNSQLQGLELCRLLKTSYPNLPILLLSAVQNQEILAAVRAAGVNGYLLKGTPASEIIAVISEVAAGGSHWVLNTTPPSVPISPPPQMPWLRLWQNQCLSGINYVNASLAKVTVKLQTPGLPILDRAVLAGQRRELLAARWLLNHLLISAPEQSPLISPTEELPVISSASRVIVPTNLEPPLTLLPEINPSALQFDLFSTCINKLQFSLENVSDVPLEIDILREDKKRELLYLILQKLAKQIEDLRAYQITIEQLEGFKNTILFDLWQATVTDFFGKFSQVPIGGQKIEVVKVLLQNPRIIQTDIFNKIPFVVELLAYLLFQTDLQIDNQVYLADSDAAKAQALIILENLLIQVGNSVLQPLLNYLADVEAIKKNFYTRKLISTREIERFRNDLSWKYRLNNYVNEAKAIFESRYELFVLASRGIAKTSVYAPRNAELAKLSGVPLFVTLGLEFWDAIAPRLQSLLSFLGSGIVFVLTQVIGRGLGLIARGILQGIGSVSLSEKNFNRNSERQK</sequence>
<dbReference type="InterPro" id="IPR058245">
    <property type="entry name" value="NreC/VraR/RcsB-like_REC"/>
</dbReference>
<dbReference type="RefSeq" id="WP_062292136.1">
    <property type="nucleotide sequence ID" value="NZ_CP012036.1"/>
</dbReference>
<dbReference type="InterPro" id="IPR022552">
    <property type="entry name" value="UPF_Ycf55"/>
</dbReference>
<protein>
    <submittedName>
        <fullName evidence="3">Regulator</fullName>
    </submittedName>
</protein>
<dbReference type="PANTHER" id="PTHR45566">
    <property type="entry name" value="HTH-TYPE TRANSCRIPTIONAL REGULATOR YHJB-RELATED"/>
    <property type="match status" value="1"/>
</dbReference>
<evidence type="ECO:0000313" key="4">
    <source>
        <dbReference type="Proteomes" id="UP000062645"/>
    </source>
</evidence>
<keyword evidence="4" id="KW-1185">Reference proteome</keyword>
<dbReference type="OrthoDB" id="458149at2"/>
<gene>
    <name evidence="3" type="ORF">ACX27_11230</name>
</gene>
<dbReference type="PIRSF" id="PIRSF026434">
    <property type="entry name" value="RR_ycf55_prd"/>
    <property type="match status" value="1"/>
</dbReference>
<dbReference type="Pfam" id="PF00072">
    <property type="entry name" value="Response_reg"/>
    <property type="match status" value="1"/>
</dbReference>
<dbReference type="Gene3D" id="3.40.50.2300">
    <property type="match status" value="1"/>
</dbReference>
<name>A0A0M4TUH7_9NOSO</name>
<feature type="domain" description="Response regulatory" evidence="2">
    <location>
        <begin position="7"/>
        <end position="134"/>
    </location>
</feature>
<dbReference type="PROSITE" id="PS50110">
    <property type="entry name" value="RESPONSE_REGULATORY"/>
    <property type="match status" value="1"/>
</dbReference>
<comment type="caution">
    <text evidence="1">Lacks conserved residue(s) required for the propagation of feature annotation.</text>
</comment>
<evidence type="ECO:0000313" key="3">
    <source>
        <dbReference type="EMBL" id="ALF53281.1"/>
    </source>
</evidence>
<dbReference type="InterPro" id="IPR001789">
    <property type="entry name" value="Sig_transdc_resp-reg_receiver"/>
</dbReference>
<dbReference type="AlphaFoldDB" id="A0A0M4TUH7"/>
<dbReference type="KEGG" id="npz:ACX27_11230"/>
<dbReference type="PANTHER" id="PTHR45566:SF1">
    <property type="entry name" value="HTH-TYPE TRANSCRIPTIONAL REGULATOR YHJB-RELATED"/>
    <property type="match status" value="1"/>
</dbReference>
<reference evidence="4" key="1">
    <citation type="submission" date="2015-07" db="EMBL/GenBank/DDBJ databases">
        <title>Genome Of Nitrogen-Fixing Cyanobacterium Nostoc piscinale CENA21 From Solimoes/Amazon River Floodplain Sediments And Comparative Genomics To Uncover Biosynthetic Natural Products Potential.</title>
        <authorList>
            <person name="Leao T.F."/>
            <person name="Leao P.N."/>
            <person name="Guimaraes P.I."/>
            <person name="de Melo A.G.C."/>
            <person name="Ramos R.T.J."/>
            <person name="Silva A."/>
            <person name="Fiore M.F."/>
            <person name="Schneider M.P.C."/>
        </authorList>
    </citation>
    <scope>NUCLEOTIDE SEQUENCE [LARGE SCALE GENOMIC DNA]</scope>
    <source>
        <strain evidence="4">CENA21</strain>
    </source>
</reference>
<organism evidence="3 4">
    <name type="scientific">Nostoc piscinale CENA21</name>
    <dbReference type="NCBI Taxonomy" id="224013"/>
    <lineage>
        <taxon>Bacteria</taxon>
        <taxon>Bacillati</taxon>
        <taxon>Cyanobacteriota</taxon>
        <taxon>Cyanophyceae</taxon>
        <taxon>Nostocales</taxon>
        <taxon>Nostocaceae</taxon>
        <taxon>Nostoc</taxon>
    </lineage>
</organism>
<dbReference type="SUPFAM" id="SSF52172">
    <property type="entry name" value="CheY-like"/>
    <property type="match status" value="1"/>
</dbReference>
<dbReference type="Proteomes" id="UP000062645">
    <property type="component" value="Chromosome"/>
</dbReference>
<evidence type="ECO:0000259" key="2">
    <source>
        <dbReference type="PROSITE" id="PS50110"/>
    </source>
</evidence>
<dbReference type="STRING" id="224013.ACX27_11230"/>
<dbReference type="GO" id="GO:0000160">
    <property type="term" value="P:phosphorelay signal transduction system"/>
    <property type="evidence" value="ECO:0007669"/>
    <property type="project" value="InterPro"/>
</dbReference>
<dbReference type="SMART" id="SM00448">
    <property type="entry name" value="REC"/>
    <property type="match status" value="1"/>
</dbReference>
<proteinExistence type="predicted"/>